<feature type="domain" description="Tyrosine-protein phosphatase" evidence="4">
    <location>
        <begin position="595"/>
        <end position="853"/>
    </location>
</feature>
<dbReference type="SMART" id="SM00194">
    <property type="entry name" value="PTPc"/>
    <property type="match status" value="1"/>
</dbReference>
<dbReference type="PROSITE" id="PS50056">
    <property type="entry name" value="TYR_PHOSPHATASE_2"/>
    <property type="match status" value="1"/>
</dbReference>
<dbReference type="PROSITE" id="PS00383">
    <property type="entry name" value="TYR_PHOSPHATASE_1"/>
    <property type="match status" value="1"/>
</dbReference>
<evidence type="ECO:0000256" key="3">
    <source>
        <dbReference type="SAM" id="MobiDB-lite"/>
    </source>
</evidence>
<dbReference type="AlphaFoldDB" id="G8YQT4"/>
<dbReference type="InterPro" id="IPR029021">
    <property type="entry name" value="Prot-tyrosine_phosphatase-like"/>
</dbReference>
<dbReference type="InterPro" id="IPR000242">
    <property type="entry name" value="PTP_cat"/>
</dbReference>
<dbReference type="OMA" id="WQQDVRV"/>
<dbReference type="PRINTS" id="PR00700">
    <property type="entry name" value="PRTYPHPHTASE"/>
</dbReference>
<dbReference type="InterPro" id="IPR001763">
    <property type="entry name" value="Rhodanese-like_dom"/>
</dbReference>
<gene>
    <name evidence="8" type="primary">Piso0_001056</name>
    <name evidence="7" type="ORF">GNLVRS01_PISO0C09924g</name>
    <name evidence="8" type="ORF">GNLVRS01_PISO0D09991g</name>
</gene>
<dbReference type="Gene3D" id="3.40.250.10">
    <property type="entry name" value="Rhodanese-like domain"/>
    <property type="match status" value="1"/>
</dbReference>
<dbReference type="OrthoDB" id="6058203at2759"/>
<feature type="compositionally biased region" description="Low complexity" evidence="3">
    <location>
        <begin position="67"/>
        <end position="87"/>
    </location>
</feature>
<dbReference type="EMBL" id="FO082056">
    <property type="protein sequence ID" value="CCE79019.1"/>
    <property type="molecule type" value="Genomic_DNA"/>
</dbReference>
<evidence type="ECO:0000259" key="4">
    <source>
        <dbReference type="PROSITE" id="PS50055"/>
    </source>
</evidence>
<evidence type="ECO:0000313" key="9">
    <source>
        <dbReference type="Proteomes" id="UP000005222"/>
    </source>
</evidence>
<evidence type="ECO:0000313" key="7">
    <source>
        <dbReference type="EMBL" id="CCE78433.1"/>
    </source>
</evidence>
<reference evidence="9" key="2">
    <citation type="journal article" date="2012" name="G3 (Bethesda)">
        <title>Pichia sorbitophila, an interspecies yeast hybrid reveals early steps of genome resolution following polyploidization.</title>
        <authorList>
            <person name="Leh Louis V."/>
            <person name="Despons L."/>
            <person name="Friedrich A."/>
            <person name="Martin T."/>
            <person name="Durrens P."/>
            <person name="Casaregola S."/>
            <person name="Neuveglise C."/>
            <person name="Fairhead C."/>
            <person name="Marck C."/>
            <person name="Cruz J.A."/>
            <person name="Straub M.L."/>
            <person name="Kugler V."/>
            <person name="Sacerdot C."/>
            <person name="Uzunov Z."/>
            <person name="Thierry A."/>
            <person name="Weiss S."/>
            <person name="Bleykasten C."/>
            <person name="De Montigny J."/>
            <person name="Jacques N."/>
            <person name="Jung P."/>
            <person name="Lemaire M."/>
            <person name="Mallet S."/>
            <person name="Morel G."/>
            <person name="Richard G.F."/>
            <person name="Sarkar A."/>
            <person name="Savel G."/>
            <person name="Schacherer J."/>
            <person name="Seret M.L."/>
            <person name="Talla E."/>
            <person name="Samson G."/>
            <person name="Jubin C."/>
            <person name="Poulain J."/>
            <person name="Vacherie B."/>
            <person name="Barbe V."/>
            <person name="Pelletier E."/>
            <person name="Sherman D.J."/>
            <person name="Westhof E."/>
            <person name="Weissenbach J."/>
            <person name="Baret P.V."/>
            <person name="Wincker P."/>
            <person name="Gaillardin C."/>
            <person name="Dujon B."/>
            <person name="Souciet J.L."/>
        </authorList>
    </citation>
    <scope>NUCLEOTIDE SEQUENCE [LARGE SCALE GENOMIC DNA]</scope>
    <source>
        <strain evidence="9">ATCC MYA-4447 / BCRC 22081 / CBS 7064 / NBRC 10061 / NRRL Y-12695</strain>
    </source>
</reference>
<protein>
    <recommendedName>
        <fullName evidence="2">protein-tyrosine-phosphatase</fullName>
        <ecNumber evidence="2">3.1.3.48</ecNumber>
    </recommendedName>
</protein>
<dbReference type="InParanoid" id="G8YQT4"/>
<dbReference type="HOGENOM" id="CLU_007989_0_0_1"/>
<dbReference type="InterPro" id="IPR036873">
    <property type="entry name" value="Rhodanese-like_dom_sf"/>
</dbReference>
<feature type="region of interest" description="Disordered" evidence="3">
    <location>
        <begin position="192"/>
        <end position="213"/>
    </location>
</feature>
<dbReference type="EMBL" id="FO082057">
    <property type="protein sequence ID" value="CCE78433.1"/>
    <property type="molecule type" value="Genomic_DNA"/>
</dbReference>
<dbReference type="PROSITE" id="PS50055">
    <property type="entry name" value="TYR_PHOSPHATASE_PTP"/>
    <property type="match status" value="1"/>
</dbReference>
<dbReference type="CDD" id="cd18533">
    <property type="entry name" value="PTP_fungal"/>
    <property type="match status" value="1"/>
</dbReference>
<dbReference type="SUPFAM" id="SSF52821">
    <property type="entry name" value="Rhodanese/Cell cycle control phosphatase"/>
    <property type="match status" value="1"/>
</dbReference>
<dbReference type="InterPro" id="IPR050348">
    <property type="entry name" value="Protein-Tyr_Phosphatase"/>
</dbReference>
<organism evidence="8 9">
    <name type="scientific">Pichia sorbitophila (strain ATCC MYA-4447 / BCRC 22081 / CBS 7064 / NBRC 10061 / NRRL Y-12695)</name>
    <name type="common">Hybrid yeast</name>
    <dbReference type="NCBI Taxonomy" id="559304"/>
    <lineage>
        <taxon>Eukaryota</taxon>
        <taxon>Fungi</taxon>
        <taxon>Dikarya</taxon>
        <taxon>Ascomycota</taxon>
        <taxon>Saccharomycotina</taxon>
        <taxon>Pichiomycetes</taxon>
        <taxon>Debaryomycetaceae</taxon>
        <taxon>Millerozyma</taxon>
    </lineage>
</organism>
<dbReference type="InterPro" id="IPR003595">
    <property type="entry name" value="Tyr_Pase_cat"/>
</dbReference>
<dbReference type="InterPro" id="IPR000387">
    <property type="entry name" value="Tyr_Pase_dom"/>
</dbReference>
<feature type="domain" description="Tyrosine specific protein phosphatases" evidence="5">
    <location>
        <begin position="763"/>
        <end position="844"/>
    </location>
</feature>
<dbReference type="Gene3D" id="3.90.190.10">
    <property type="entry name" value="Protein tyrosine phosphatase superfamily"/>
    <property type="match status" value="1"/>
</dbReference>
<evidence type="ECO:0000313" key="8">
    <source>
        <dbReference type="EMBL" id="CCE79019.1"/>
    </source>
</evidence>
<dbReference type="InterPro" id="IPR016130">
    <property type="entry name" value="Tyr_Pase_AS"/>
</dbReference>
<accession>G8YQT4</accession>
<proteinExistence type="inferred from homology"/>
<sequence>MGSVPGLCASPNFTFPPVGRSAGEREEDYFSSKGSVSERPAERSRIESAGPRTDVTDHNRQLHKMVSSSISSLNSDTTVCDSTSSCSGRRSFRNDSIYSTDTLLDDSASTVGRKRNPLNLQLPLAKQKFPSADYELGSEGGTRMSHEPLKVKSAIEPSFNLDAISSPPFGSCSGPIAPVSSESTINRENETYTAGHTGSLSGPSATPSVEPPFLGTRPIVFPSTIDLPSRLRAGAPLRTVPGAANEYKDALEKLAREETSHVKSLTSDEARRLIERNTTGLDGTANIMVIDIRPFTDYVKSHIRGAINVCLPSTLLKRQNYDLTRCINSLPVSEKCLFEKYSHAHEQRKAICSQSASGTYGEQEGRGSSALPPVLLYDSIGNSSGLFHITKKFVNHNVWSQASIYLLNDPFSDFCVHFRELIEAGTFTPPKENVNEQPVPKMQDMHARFKSTSHLLNLKGSLEEHTASPVLSNFKLPTTPKPAFKLRHNEEFFTDKIDDSDLSLRELERVFGNIPPEGKRALPRWICDSLSRPHKLLQDFNNLERDEKERLLNAFSLNKLSTKIAEETTTPGGSLVLESPTGVPIISSGIEFGHKNRYKDIFLFEHSRVKLNDQTMVTKKEQLCDYINASYITPSNSLRNLTNLDNIKKHMKYIATQGPMSETIGDFWKCVVNHKIPIVISLTSERENGVTKCSAFWESGTYMSNNNIIKVNLADSFTLGDENKLVLRSFEIEMDNVIHHKVFQIHLLSWPDMGSLLRPNDLLSIIDLNNYIIDRCFDRIEDIPTLIHCSAGCGRTGTLCIIDTLINVMLNNESFELRYDPIYSTVNHFRKQRISMVQNLRQYYLIYETILIFLSNKLSITTQNDVEWHDLTKLDIVQFFIQGFNA</sequence>
<dbReference type="PROSITE" id="PS50206">
    <property type="entry name" value="RHODANESE_3"/>
    <property type="match status" value="1"/>
</dbReference>
<feature type="compositionally biased region" description="Polar residues" evidence="3">
    <location>
        <begin position="192"/>
        <end position="207"/>
    </location>
</feature>
<reference evidence="8" key="1">
    <citation type="submission" date="2011-10" db="EMBL/GenBank/DDBJ databases">
        <authorList>
            <person name="Genoscope - CEA"/>
        </authorList>
    </citation>
    <scope>NUCLEOTIDE SEQUENCE</scope>
</reference>
<name>G8YQT4_PICSO</name>
<evidence type="ECO:0000259" key="6">
    <source>
        <dbReference type="PROSITE" id="PS50206"/>
    </source>
</evidence>
<dbReference type="SUPFAM" id="SSF52799">
    <property type="entry name" value="(Phosphotyrosine protein) phosphatases II"/>
    <property type="match status" value="1"/>
</dbReference>
<feature type="region of interest" description="Disordered" evidence="3">
    <location>
        <begin position="1"/>
        <end position="88"/>
    </location>
</feature>
<dbReference type="Proteomes" id="UP000005222">
    <property type="component" value="Chromosome C"/>
</dbReference>
<dbReference type="FunCoup" id="G8YQT4">
    <property type="interactions" value="168"/>
</dbReference>
<evidence type="ECO:0000256" key="1">
    <source>
        <dbReference type="ARBA" id="ARBA00009649"/>
    </source>
</evidence>
<evidence type="ECO:0000256" key="2">
    <source>
        <dbReference type="ARBA" id="ARBA00013064"/>
    </source>
</evidence>
<dbReference type="eggNOG" id="KOG0789">
    <property type="taxonomic scope" value="Eukaryota"/>
</dbReference>
<dbReference type="Pfam" id="PF00581">
    <property type="entry name" value="Rhodanese"/>
    <property type="match status" value="1"/>
</dbReference>
<dbReference type="SMART" id="SM00404">
    <property type="entry name" value="PTPc_motif"/>
    <property type="match status" value="1"/>
</dbReference>
<dbReference type="Pfam" id="PF00102">
    <property type="entry name" value="Y_phosphatase"/>
    <property type="match status" value="1"/>
</dbReference>
<dbReference type="EC" id="3.1.3.48" evidence="2"/>
<dbReference type="PANTHER" id="PTHR19134:SF561">
    <property type="entry name" value="PROTEIN TYROSINE PHOSPHATASE 36E, ISOFORM A"/>
    <property type="match status" value="1"/>
</dbReference>
<dbReference type="PANTHER" id="PTHR19134">
    <property type="entry name" value="RECEPTOR-TYPE TYROSINE-PROTEIN PHOSPHATASE"/>
    <property type="match status" value="1"/>
</dbReference>
<comment type="similarity">
    <text evidence="1">Belongs to the protein-tyrosine phosphatase family. Non-receptor class subfamily.</text>
</comment>
<feature type="domain" description="Rhodanese" evidence="6">
    <location>
        <begin position="283"/>
        <end position="318"/>
    </location>
</feature>
<dbReference type="STRING" id="559304.G8YQT4"/>
<keyword evidence="9" id="KW-1185">Reference proteome</keyword>
<dbReference type="GO" id="GO:0004725">
    <property type="term" value="F:protein tyrosine phosphatase activity"/>
    <property type="evidence" value="ECO:0007669"/>
    <property type="project" value="UniProtKB-EC"/>
</dbReference>
<evidence type="ECO:0000259" key="5">
    <source>
        <dbReference type="PROSITE" id="PS50056"/>
    </source>
</evidence>
<dbReference type="Proteomes" id="UP000005222">
    <property type="component" value="Chromosome D"/>
</dbReference>